<dbReference type="KEGG" id="ssl:SS1G_05523"/>
<evidence type="ECO:0000313" key="3">
    <source>
        <dbReference type="Proteomes" id="UP000001312"/>
    </source>
</evidence>
<keyword evidence="1" id="KW-0472">Membrane</keyword>
<gene>
    <name evidence="2" type="ORF">SS1G_05523</name>
</gene>
<dbReference type="RefSeq" id="XP_001594094.1">
    <property type="nucleotide sequence ID" value="XM_001594044.1"/>
</dbReference>
<keyword evidence="1" id="KW-1133">Transmembrane helix</keyword>
<reference evidence="3" key="1">
    <citation type="journal article" date="2011" name="PLoS Genet.">
        <title>Genomic analysis of the necrotrophic fungal pathogens Sclerotinia sclerotiorum and Botrytis cinerea.</title>
        <authorList>
            <person name="Amselem J."/>
            <person name="Cuomo C.A."/>
            <person name="van Kan J.A."/>
            <person name="Viaud M."/>
            <person name="Benito E.P."/>
            <person name="Couloux A."/>
            <person name="Coutinho P.M."/>
            <person name="de Vries R.P."/>
            <person name="Dyer P.S."/>
            <person name="Fillinger S."/>
            <person name="Fournier E."/>
            <person name="Gout L."/>
            <person name="Hahn M."/>
            <person name="Kohn L."/>
            <person name="Lapalu N."/>
            <person name="Plummer K.M."/>
            <person name="Pradier J.M."/>
            <person name="Quevillon E."/>
            <person name="Sharon A."/>
            <person name="Simon A."/>
            <person name="ten Have A."/>
            <person name="Tudzynski B."/>
            <person name="Tudzynski P."/>
            <person name="Wincker P."/>
            <person name="Andrew M."/>
            <person name="Anthouard V."/>
            <person name="Beever R.E."/>
            <person name="Beffa R."/>
            <person name="Benoit I."/>
            <person name="Bouzid O."/>
            <person name="Brault B."/>
            <person name="Chen Z."/>
            <person name="Choquer M."/>
            <person name="Collemare J."/>
            <person name="Cotton P."/>
            <person name="Danchin E.G."/>
            <person name="Da Silva C."/>
            <person name="Gautier A."/>
            <person name="Giraud C."/>
            <person name="Giraud T."/>
            <person name="Gonzalez C."/>
            <person name="Grossetete S."/>
            <person name="Guldener U."/>
            <person name="Henrissat B."/>
            <person name="Howlett B.J."/>
            <person name="Kodira C."/>
            <person name="Kretschmer M."/>
            <person name="Lappartient A."/>
            <person name="Leroch M."/>
            <person name="Levis C."/>
            <person name="Mauceli E."/>
            <person name="Neuveglise C."/>
            <person name="Oeser B."/>
            <person name="Pearson M."/>
            <person name="Poulain J."/>
            <person name="Poussereau N."/>
            <person name="Quesneville H."/>
            <person name="Rascle C."/>
            <person name="Schumacher J."/>
            <person name="Segurens B."/>
            <person name="Sexton A."/>
            <person name="Silva E."/>
            <person name="Sirven C."/>
            <person name="Soanes D.M."/>
            <person name="Talbot N.J."/>
            <person name="Templeton M."/>
            <person name="Yandava C."/>
            <person name="Yarden O."/>
            <person name="Zeng Q."/>
            <person name="Rollins J.A."/>
            <person name="Lebrun M.H."/>
            <person name="Dickman M."/>
        </authorList>
    </citation>
    <scope>NUCLEOTIDE SEQUENCE [LARGE SCALE GENOMIC DNA]</scope>
    <source>
        <strain evidence="3">ATCC 18683 / 1980 / Ss-1</strain>
    </source>
</reference>
<dbReference type="AlphaFoldDB" id="A7EJM9"/>
<evidence type="ECO:0000256" key="1">
    <source>
        <dbReference type="SAM" id="Phobius"/>
    </source>
</evidence>
<feature type="transmembrane region" description="Helical" evidence="1">
    <location>
        <begin position="12"/>
        <end position="34"/>
    </location>
</feature>
<accession>A7EJM9</accession>
<sequence>MSRKIQAPDDELAIFLILRVMVLVVFIWTMVVIWTNWYERRSVYLQFAHSAAATRKIKYLTPHLYKKKHWVDISSTGNPPTIGRSLNYGKKNAMF</sequence>
<evidence type="ECO:0000313" key="2">
    <source>
        <dbReference type="EMBL" id="EDO03045.1"/>
    </source>
</evidence>
<dbReference type="EMBL" id="CH476626">
    <property type="protein sequence ID" value="EDO03045.1"/>
    <property type="molecule type" value="Genomic_DNA"/>
</dbReference>
<name>A7EJM9_SCLS1</name>
<protein>
    <submittedName>
        <fullName evidence="2">Uncharacterized protein</fullName>
    </submittedName>
</protein>
<keyword evidence="3" id="KW-1185">Reference proteome</keyword>
<keyword evidence="1" id="KW-0812">Transmembrane</keyword>
<dbReference type="GeneID" id="5490095"/>
<dbReference type="HOGENOM" id="CLU_2374068_0_0_1"/>
<dbReference type="Proteomes" id="UP000001312">
    <property type="component" value="Unassembled WGS sequence"/>
</dbReference>
<organism evidence="2 3">
    <name type="scientific">Sclerotinia sclerotiorum (strain ATCC 18683 / 1980 / Ss-1)</name>
    <name type="common">White mold</name>
    <name type="synonym">Whetzelinia sclerotiorum</name>
    <dbReference type="NCBI Taxonomy" id="665079"/>
    <lineage>
        <taxon>Eukaryota</taxon>
        <taxon>Fungi</taxon>
        <taxon>Dikarya</taxon>
        <taxon>Ascomycota</taxon>
        <taxon>Pezizomycotina</taxon>
        <taxon>Leotiomycetes</taxon>
        <taxon>Helotiales</taxon>
        <taxon>Sclerotiniaceae</taxon>
        <taxon>Sclerotinia</taxon>
    </lineage>
</organism>
<dbReference type="InParanoid" id="A7EJM9"/>
<proteinExistence type="predicted"/>